<gene>
    <name evidence="1" type="ORF">NCTC12993_07316</name>
</gene>
<dbReference type="AlphaFoldDB" id="A0A485CZ62"/>
<dbReference type="EMBL" id="CAADJD010000032">
    <property type="protein sequence ID" value="VFS89807.1"/>
    <property type="molecule type" value="Genomic_DNA"/>
</dbReference>
<proteinExistence type="predicted"/>
<evidence type="ECO:0000313" key="1">
    <source>
        <dbReference type="EMBL" id="VFS89807.1"/>
    </source>
</evidence>
<protein>
    <submittedName>
        <fullName evidence="1">Uncharacterized protein</fullName>
    </submittedName>
</protein>
<organism evidence="1 2">
    <name type="scientific">Kluyvera cryocrescens</name>
    <name type="common">Kluyvera citrophila</name>
    <dbReference type="NCBI Taxonomy" id="580"/>
    <lineage>
        <taxon>Bacteria</taxon>
        <taxon>Pseudomonadati</taxon>
        <taxon>Pseudomonadota</taxon>
        <taxon>Gammaproteobacteria</taxon>
        <taxon>Enterobacterales</taxon>
        <taxon>Enterobacteriaceae</taxon>
        <taxon>Kluyvera</taxon>
    </lineage>
</organism>
<sequence>MRLPVGADDTRAVDGKQHRQLLDGDVVDHLIVGTLQEGRVNRHNRFIAANRQTCGKGHRVLFGDRDIEILVGIFFGELHHAGAFTHGWGDRHQFGIFGPQFRTASRRRFSNTTAGHRCFSAVYRWYDRI</sequence>
<evidence type="ECO:0000313" key="2">
    <source>
        <dbReference type="Proteomes" id="UP000401081"/>
    </source>
</evidence>
<accession>A0A485CZ62</accession>
<reference evidence="1 2" key="1">
    <citation type="submission" date="2019-03" db="EMBL/GenBank/DDBJ databases">
        <authorList>
            <consortium name="Pathogen Informatics"/>
        </authorList>
    </citation>
    <scope>NUCLEOTIDE SEQUENCE [LARGE SCALE GENOMIC DNA]</scope>
    <source>
        <strain evidence="1 2">NCTC12993</strain>
    </source>
</reference>
<name>A0A485CZ62_KLUCR</name>
<keyword evidence="2" id="KW-1185">Reference proteome</keyword>
<dbReference type="Proteomes" id="UP000401081">
    <property type="component" value="Unassembled WGS sequence"/>
</dbReference>